<reference evidence="1" key="1">
    <citation type="submission" date="2021-11" db="EMBL/GenBank/DDBJ databases">
        <title>Study of the species diversity of bacterial strains isolated from a unique natural object - Shulgan-Tash cave (Bashkiria).</title>
        <authorList>
            <person name="Sazanova A.L."/>
            <person name="Chirak E.R."/>
            <person name="Safronova V.I."/>
        </authorList>
    </citation>
    <scope>NUCLEOTIDE SEQUENCE</scope>
    <source>
        <strain evidence="1">P1</strain>
    </source>
</reference>
<accession>A0AC61U534</accession>
<organism evidence="1 2">
    <name type="scientific">Janibacter limosus</name>
    <dbReference type="NCBI Taxonomy" id="53458"/>
    <lineage>
        <taxon>Bacteria</taxon>
        <taxon>Bacillati</taxon>
        <taxon>Actinomycetota</taxon>
        <taxon>Actinomycetes</taxon>
        <taxon>Micrococcales</taxon>
        <taxon>Intrasporangiaceae</taxon>
        <taxon>Janibacter</taxon>
    </lineage>
</organism>
<gene>
    <name evidence="1" type="ORF">LP422_02415</name>
</gene>
<dbReference type="EMBL" id="CP087977">
    <property type="protein sequence ID" value="UUZ45160.1"/>
    <property type="molecule type" value="Genomic_DNA"/>
</dbReference>
<evidence type="ECO:0000313" key="1">
    <source>
        <dbReference type="EMBL" id="UUZ45160.1"/>
    </source>
</evidence>
<protein>
    <submittedName>
        <fullName evidence="1">Uncharacterized protein</fullName>
    </submittedName>
</protein>
<proteinExistence type="predicted"/>
<dbReference type="Proteomes" id="UP001059663">
    <property type="component" value="Chromosome"/>
</dbReference>
<sequence>MDRGKVDVIIGADGPTKGVTATSPSATGGVVPVGEQEESLKDSINAWLADRG</sequence>
<name>A0AC61U534_9MICO</name>
<evidence type="ECO:0000313" key="2">
    <source>
        <dbReference type="Proteomes" id="UP001059663"/>
    </source>
</evidence>